<comment type="catalytic activity">
    <reaction evidence="12">
        <text>L-threonyl-[protein] + ATP = O-phospho-L-threonyl-[protein] + ADP + H(+)</text>
        <dbReference type="Rhea" id="RHEA:46608"/>
        <dbReference type="Rhea" id="RHEA-COMP:11060"/>
        <dbReference type="Rhea" id="RHEA-COMP:11605"/>
        <dbReference type="ChEBI" id="CHEBI:15378"/>
        <dbReference type="ChEBI" id="CHEBI:30013"/>
        <dbReference type="ChEBI" id="CHEBI:30616"/>
        <dbReference type="ChEBI" id="CHEBI:61977"/>
        <dbReference type="ChEBI" id="CHEBI:456216"/>
        <dbReference type="EC" id="2.7.11.1"/>
    </reaction>
</comment>
<dbReference type="PaxDb" id="8355-A0A1L8EXW3"/>
<evidence type="ECO:0000256" key="20">
    <source>
        <dbReference type="SAM" id="MobiDB-lite"/>
    </source>
</evidence>
<evidence type="ECO:0000256" key="9">
    <source>
        <dbReference type="ARBA" id="ARBA00022840"/>
    </source>
</evidence>
<evidence type="ECO:0000256" key="16">
    <source>
        <dbReference type="ARBA" id="ARBA00071818"/>
    </source>
</evidence>
<dbReference type="GO" id="GO:0012505">
    <property type="term" value="C:endomembrane system"/>
    <property type="evidence" value="ECO:0007669"/>
    <property type="project" value="UniProtKB-ARBA"/>
</dbReference>
<feature type="compositionally biased region" description="Polar residues" evidence="20">
    <location>
        <begin position="1364"/>
        <end position="1374"/>
    </location>
</feature>
<feature type="region of interest" description="Disordered" evidence="20">
    <location>
        <begin position="1391"/>
        <end position="1410"/>
    </location>
</feature>
<dbReference type="OrthoDB" id="5973359at2759"/>
<evidence type="ECO:0000256" key="15">
    <source>
        <dbReference type="ARBA" id="ARBA00063938"/>
    </source>
</evidence>
<dbReference type="Pfam" id="PF07714">
    <property type="entry name" value="PK_Tyr_Ser-Thr"/>
    <property type="match status" value="1"/>
</dbReference>
<feature type="transmembrane region" description="Helical" evidence="21">
    <location>
        <begin position="40"/>
        <end position="66"/>
    </location>
</feature>
<evidence type="ECO:0000256" key="7">
    <source>
        <dbReference type="ARBA" id="ARBA00022741"/>
    </source>
</evidence>
<comment type="catalytic activity">
    <reaction evidence="13">
        <text>L-seryl-[protein] + ATP = O-phospho-L-seryl-[protein] + ADP + H(+)</text>
        <dbReference type="Rhea" id="RHEA:17989"/>
        <dbReference type="Rhea" id="RHEA-COMP:9863"/>
        <dbReference type="Rhea" id="RHEA-COMP:11604"/>
        <dbReference type="ChEBI" id="CHEBI:15378"/>
        <dbReference type="ChEBI" id="CHEBI:29999"/>
        <dbReference type="ChEBI" id="CHEBI:30616"/>
        <dbReference type="ChEBI" id="CHEBI:83421"/>
        <dbReference type="ChEBI" id="CHEBI:456216"/>
        <dbReference type="EC" id="2.7.11.1"/>
    </reaction>
</comment>
<dbReference type="GO" id="GO:0004672">
    <property type="term" value="F:protein kinase activity"/>
    <property type="evidence" value="ECO:0000318"/>
    <property type="project" value="GO_Central"/>
</dbReference>
<keyword evidence="5" id="KW-0808">Transferase</keyword>
<dbReference type="CTD" id="108701578"/>
<dbReference type="GO" id="GO:0016020">
    <property type="term" value="C:membrane"/>
    <property type="evidence" value="ECO:0007669"/>
    <property type="project" value="UniProtKB-SubCell"/>
</dbReference>
<dbReference type="RefSeq" id="XP_018091904.1">
    <property type="nucleotide sequence ID" value="XM_018236415.2"/>
</dbReference>
<evidence type="ECO:0000313" key="25">
    <source>
        <dbReference type="RefSeq" id="XP_018091904.1"/>
    </source>
</evidence>
<keyword evidence="11 21" id="KW-0472">Membrane</keyword>
<dbReference type="STRING" id="8355.A0A1L8EXW3"/>
<organism evidence="24 25">
    <name type="scientific">Xenopus laevis</name>
    <name type="common">African clawed frog</name>
    <dbReference type="NCBI Taxonomy" id="8355"/>
    <lineage>
        <taxon>Eukaryota</taxon>
        <taxon>Metazoa</taxon>
        <taxon>Chordata</taxon>
        <taxon>Craniata</taxon>
        <taxon>Vertebrata</taxon>
        <taxon>Euteleostomi</taxon>
        <taxon>Amphibia</taxon>
        <taxon>Batrachia</taxon>
        <taxon>Anura</taxon>
        <taxon>Pipoidea</taxon>
        <taxon>Pipidae</taxon>
        <taxon>Xenopodinae</taxon>
        <taxon>Xenopus</taxon>
        <taxon>Xenopus</taxon>
    </lineage>
</organism>
<dbReference type="InterPro" id="IPR001245">
    <property type="entry name" value="Ser-Thr/Tyr_kinase_cat_dom"/>
</dbReference>
<dbReference type="GO" id="GO:0005737">
    <property type="term" value="C:cytoplasm"/>
    <property type="evidence" value="ECO:0007669"/>
    <property type="project" value="UniProtKB-ARBA"/>
</dbReference>
<evidence type="ECO:0000256" key="13">
    <source>
        <dbReference type="ARBA" id="ARBA00048679"/>
    </source>
</evidence>
<comment type="function">
    <text evidence="14">Phosphorylates PPP1C, phosphorylase b and CFTR.</text>
</comment>
<evidence type="ECO:0000256" key="11">
    <source>
        <dbReference type="ARBA" id="ARBA00023136"/>
    </source>
</evidence>
<keyword evidence="9 19" id="KW-0067">ATP-binding</keyword>
<feature type="compositionally biased region" description="Acidic residues" evidence="20">
    <location>
        <begin position="1181"/>
        <end position="1200"/>
    </location>
</feature>
<dbReference type="GeneID" id="108701578"/>
<dbReference type="PROSITE" id="PS00109">
    <property type="entry name" value="PROTEIN_KINASE_TYR"/>
    <property type="match status" value="1"/>
</dbReference>
<sequence>MKGLTLTLKGFGLLLILTLGRLQAAPLPETGAGDVPTDGVPLFSVLLSVCSFIVLVLLLIGCISCCKETEIDFKEFEDHFDEELDFTPPAEDTPSNQSPADVFTLTVPTVSLSVPSQLQTAQDLTKYQIPRHSLSYIQEIGNGWFGKVLLGEIYRENSVTRVIVKELKASANSKEQEHFINHGEPYSFLHHPNIVQCVGQCIETMPYLLVFELCDLGDLKTYLNNQREKLKGDTEIVLLQRMACQIAAGLAIMHKHNFVHSDLALRNCFLTSDLTVKIGDYGIGFTRYKEDYMEITEENFVPIRWTAPELLTSYPDQLLVADQTKPSNIWSLGVTLWELFENAATPYGDLSDSEVLVQVIKQREVKLPNPQLEQPYADRWYEVLQFCWLPPFKRPTAEEVHRLLTYLRMQSQKETEDDFEQRWNSLKPNTSNRQPSTNNLSFPILEHFSADELCQELDEVLTVTETSQGLSFEYVWEAAKEDHFEEHGHSDSDATVNYNSLFFPVPVDVLQKPGVDAEQDKSEHSGRDNTLGASEVVPVFDSHNVSVANEYYIQLEEQGESRLDFDNKNHESESAALQFIALQDLKSSGTNKSDFLPFEAEHDPLPDYLHVASDHFPFDNSIENVDWSVKMPDCDTVSDLPLQNGLHTEVNPSHTNLHPFPESFKYSENEAAVWGNILETDPVVLNVEELSENFLFLRENNLLSDSPFKRNKTYEPQAEFSNKINSQKLFEISHRNSLDVELQLSELNSSVHPANTTSFDNSLQSGQESHLKTAELILPLPKIDDLKNDVTSVKPGLTDNIFTAKNMEGYNVNNAAVEDDSIDLYRSSSNKNIFVLPSSKVVNDDAPIGQASLGSIKTSSPPHNTDLVGVNDDDLNPFVEMSAVPSDSTSQDSLLDDSLSNFTQSLLPSIGTPDSLDSLDVQNVLEPLEPEENQKFGHSDKPADSGYETENLESPEWTSHASGQLGHDENERNSVSALAAPVIIISEADHTLNEDNPRTQVSTDTSPSSYRDSAYFSDNDSEPEKRPEINSDLPVLLTFSMTGSFSQSTDKVINPELAAKSETKIENVSQKDENFPLQSIAQIETEINKHEDSEENDHYEEWNDFSPSSEDDVNHSSAEPSRLENDEDFLNPFGASEVFTSVNKLKEMPIVNLPDAQKLKEPDMEGKYLGKLDASGLLDLSSEDGMDADEEDENSDDSDDDIRAFDLNSFSSDSDDDTVHPVPIVHVENDGRHLKSLIKPRKPTDLFSGLEKRSSKAVHFFDDVTVYLFDQETPTKELGSQVVDTNSQIFSSCPTTPPPPPPSYLNRFTNSESSTDDEGGGFEWDDDFSNPEPSFLSKPAAGFSGQKLTINPSKYFSPPPPTRSPDQNWTHSSSYSRFSISPANIASFSITHVTDSDIEQGGSSEDGERD</sequence>
<evidence type="ECO:0000256" key="1">
    <source>
        <dbReference type="ARBA" id="ARBA00004141"/>
    </source>
</evidence>
<keyword evidence="10 21" id="KW-1133">Transmembrane helix</keyword>
<dbReference type="InterPro" id="IPR008266">
    <property type="entry name" value="Tyr_kinase_AS"/>
</dbReference>
<feature type="signal peptide" evidence="22">
    <location>
        <begin position="1"/>
        <end position="24"/>
    </location>
</feature>
<dbReference type="FunFam" id="1.10.510.10:FF:000386">
    <property type="entry name" value="serine/threonine-protein kinase LMTK2 isoform X1"/>
    <property type="match status" value="1"/>
</dbReference>
<evidence type="ECO:0000313" key="26">
    <source>
        <dbReference type="Xenbase" id="XB-GENE-17341685"/>
    </source>
</evidence>
<feature type="binding site" evidence="19">
    <location>
        <position position="165"/>
    </location>
    <ligand>
        <name>ATP</name>
        <dbReference type="ChEBI" id="CHEBI:30616"/>
    </ligand>
</feature>
<dbReference type="PRINTS" id="PR00109">
    <property type="entry name" value="TYRKINASE"/>
</dbReference>
<feature type="compositionally biased region" description="Basic and acidic residues" evidence="20">
    <location>
        <begin position="932"/>
        <end position="943"/>
    </location>
</feature>
<feature type="region of interest" description="Disordered" evidence="20">
    <location>
        <begin position="1179"/>
        <end position="1222"/>
    </location>
</feature>
<feature type="compositionally biased region" description="Polar residues" evidence="20">
    <location>
        <begin position="853"/>
        <end position="863"/>
    </location>
</feature>
<dbReference type="Bgee" id="108701578">
    <property type="expression patterns" value="Expressed in blastula and 19 other cell types or tissues"/>
</dbReference>
<dbReference type="PROSITE" id="PS50011">
    <property type="entry name" value="PROTEIN_KINASE_DOM"/>
    <property type="match status" value="1"/>
</dbReference>
<keyword evidence="22" id="KW-0732">Signal</keyword>
<dbReference type="GO" id="GO:0032456">
    <property type="term" value="P:endocytic recycling"/>
    <property type="evidence" value="ECO:0000318"/>
    <property type="project" value="GO_Central"/>
</dbReference>
<evidence type="ECO:0000256" key="10">
    <source>
        <dbReference type="ARBA" id="ARBA00022989"/>
    </source>
</evidence>
<dbReference type="GO" id="GO:0005524">
    <property type="term" value="F:ATP binding"/>
    <property type="evidence" value="ECO:0007669"/>
    <property type="project" value="UniProtKB-UniRule"/>
</dbReference>
<feature type="compositionally biased region" description="Basic and acidic residues" evidence="20">
    <location>
        <begin position="988"/>
        <end position="997"/>
    </location>
</feature>
<evidence type="ECO:0000256" key="12">
    <source>
        <dbReference type="ARBA" id="ARBA00047899"/>
    </source>
</evidence>
<keyword evidence="7 19" id="KW-0547">Nucleotide-binding</keyword>
<evidence type="ECO:0000256" key="18">
    <source>
        <dbReference type="ARBA" id="ARBA00079456"/>
    </source>
</evidence>
<evidence type="ECO:0000256" key="2">
    <source>
        <dbReference type="ARBA" id="ARBA00012513"/>
    </source>
</evidence>
<feature type="region of interest" description="Disordered" evidence="20">
    <location>
        <begin position="928"/>
        <end position="971"/>
    </location>
</feature>
<dbReference type="Xenbase" id="XB-GENE-17341685">
    <property type="gene designation" value="lmtk2.L"/>
</dbReference>
<reference evidence="25" key="1">
    <citation type="submission" date="2025-08" db="UniProtKB">
        <authorList>
            <consortium name="RefSeq"/>
        </authorList>
    </citation>
    <scope>IDENTIFICATION</scope>
    <source>
        <strain evidence="25">J_2021</strain>
        <tissue evidence="25">Erythrocytes</tissue>
    </source>
</reference>
<feature type="compositionally biased region" description="Polar residues" evidence="20">
    <location>
        <begin position="998"/>
        <end position="1011"/>
    </location>
</feature>
<evidence type="ECO:0000256" key="14">
    <source>
        <dbReference type="ARBA" id="ARBA00056664"/>
    </source>
</evidence>
<keyword evidence="3" id="KW-0723">Serine/threonine-protein kinase</keyword>
<dbReference type="AGR" id="Xenbase:XB-GENE-17341685"/>
<evidence type="ECO:0000256" key="6">
    <source>
        <dbReference type="ARBA" id="ARBA00022692"/>
    </source>
</evidence>
<evidence type="ECO:0000256" key="4">
    <source>
        <dbReference type="ARBA" id="ARBA00022553"/>
    </source>
</evidence>
<feature type="compositionally biased region" description="Low complexity" evidence="20">
    <location>
        <begin position="886"/>
        <end position="896"/>
    </location>
</feature>
<feature type="region of interest" description="Disordered" evidence="20">
    <location>
        <begin position="1289"/>
        <end position="1374"/>
    </location>
</feature>
<dbReference type="PANTHER" id="PTHR24417:SF8">
    <property type="entry name" value="SERINE_THREONINE-PROTEIN KINASE LMTK2"/>
    <property type="match status" value="1"/>
</dbReference>
<evidence type="ECO:0000256" key="19">
    <source>
        <dbReference type="PROSITE-ProRule" id="PRU10141"/>
    </source>
</evidence>
<name>A0A1L8EXW3_XENLA</name>
<feature type="region of interest" description="Disordered" evidence="20">
    <location>
        <begin position="988"/>
        <end position="1029"/>
    </location>
</feature>
<evidence type="ECO:0000259" key="23">
    <source>
        <dbReference type="PROSITE" id="PS50011"/>
    </source>
</evidence>
<feature type="region of interest" description="Disordered" evidence="20">
    <location>
        <begin position="853"/>
        <end position="896"/>
    </location>
</feature>
<keyword evidence="24" id="KW-1185">Reference proteome</keyword>
<evidence type="ECO:0000256" key="3">
    <source>
        <dbReference type="ARBA" id="ARBA00022527"/>
    </source>
</evidence>
<evidence type="ECO:0000256" key="21">
    <source>
        <dbReference type="SAM" id="Phobius"/>
    </source>
</evidence>
<keyword evidence="8 25" id="KW-0418">Kinase</keyword>
<dbReference type="KEGG" id="xla:108701578"/>
<keyword evidence="6 21" id="KW-0812">Transmembrane</keyword>
<feature type="domain" description="Protein kinase" evidence="23">
    <location>
        <begin position="134"/>
        <end position="404"/>
    </location>
</feature>
<dbReference type="PROSITE" id="PS00107">
    <property type="entry name" value="PROTEIN_KINASE_ATP"/>
    <property type="match status" value="1"/>
</dbReference>
<dbReference type="SUPFAM" id="SSF56112">
    <property type="entry name" value="Protein kinase-like (PK-like)"/>
    <property type="match status" value="1"/>
</dbReference>
<dbReference type="InterPro" id="IPR017441">
    <property type="entry name" value="Protein_kinase_ATP_BS"/>
</dbReference>
<gene>
    <name evidence="25 26" type="primary">lmtk2.L</name>
</gene>
<evidence type="ECO:0000256" key="8">
    <source>
        <dbReference type="ARBA" id="ARBA00022777"/>
    </source>
</evidence>
<evidence type="ECO:0000256" key="5">
    <source>
        <dbReference type="ARBA" id="ARBA00022679"/>
    </source>
</evidence>
<dbReference type="InterPro" id="IPR011009">
    <property type="entry name" value="Kinase-like_dom_sf"/>
</dbReference>
<comment type="subunit">
    <text evidence="15">Interacts with PPP1C and inhibitor-2.</text>
</comment>
<feature type="chain" id="PRO_5043343757" description="Serine/threonine-protein kinase LMTK2" evidence="22">
    <location>
        <begin position="25"/>
        <end position="1410"/>
    </location>
</feature>
<feature type="region of interest" description="Disordered" evidence="20">
    <location>
        <begin position="1090"/>
        <end position="1129"/>
    </location>
</feature>
<keyword evidence="4" id="KW-0597">Phosphoprotein</keyword>
<dbReference type="PANTHER" id="PTHR24417">
    <property type="entry name" value="SERINE/THREONINE-PROTEIN KINASE LMTK1"/>
    <property type="match status" value="1"/>
</dbReference>
<feature type="compositionally biased region" description="Acidic residues" evidence="20">
    <location>
        <begin position="1314"/>
        <end position="1329"/>
    </location>
</feature>
<dbReference type="InterPro" id="IPR000719">
    <property type="entry name" value="Prot_kinase_dom"/>
</dbReference>
<dbReference type="Gene3D" id="3.30.200.20">
    <property type="entry name" value="Phosphorylase Kinase, domain 1"/>
    <property type="match status" value="1"/>
</dbReference>
<proteinExistence type="predicted"/>
<dbReference type="GO" id="GO:0004674">
    <property type="term" value="F:protein serine/threonine kinase activity"/>
    <property type="evidence" value="ECO:0007669"/>
    <property type="project" value="UniProtKB-KW"/>
</dbReference>
<dbReference type="EC" id="2.7.11.1" evidence="2"/>
<evidence type="ECO:0000256" key="17">
    <source>
        <dbReference type="ARBA" id="ARBA00079358"/>
    </source>
</evidence>
<dbReference type="Proteomes" id="UP000186698">
    <property type="component" value="Chromosome 9_10L"/>
</dbReference>
<evidence type="ECO:0000256" key="22">
    <source>
        <dbReference type="SAM" id="SignalP"/>
    </source>
</evidence>
<dbReference type="Gene3D" id="1.10.510.10">
    <property type="entry name" value="Transferase(Phosphotransferase) domain 1"/>
    <property type="match status" value="1"/>
</dbReference>
<evidence type="ECO:0000313" key="24">
    <source>
        <dbReference type="Proteomes" id="UP000186698"/>
    </source>
</evidence>
<comment type="subcellular location">
    <subcellularLocation>
        <location evidence="1">Membrane</location>
        <topology evidence="1">Multi-pass membrane protein</topology>
    </subcellularLocation>
</comment>
<dbReference type="OMA" id="SHKSVSC"/>
<accession>A0A1L8EXW3</accession>
<dbReference type="FunFam" id="3.30.200.20:FF:000275">
    <property type="entry name" value="Apoptosis associated tyrosine kinase"/>
    <property type="match status" value="1"/>
</dbReference>
<protein>
    <recommendedName>
        <fullName evidence="16">Serine/threonine-protein kinase LMTK2</fullName>
        <ecNumber evidence="2">2.7.11.1</ecNumber>
    </recommendedName>
    <alternativeName>
        <fullName evidence="17">Brain-enriched kinase</fullName>
    </alternativeName>
    <alternativeName>
        <fullName evidence="18">Lemur tyrosine kinase 2</fullName>
    </alternativeName>
</protein>